<sequence length="125" mass="14660">MRKHIFRAYPEDRYTKIPYVDICEGSNPNKPIWLMAISFPTSPRPNKIVTEIIRKPEKTLLGRIQWKRIPEDTSIPKAQVEKWARDAVDYINRHLDGDFPYPAEYVDVFVGTPKVNFGTCKIPKW</sequence>
<dbReference type="KEGG" id="vg:29125351"/>
<proteinExistence type="predicted"/>
<organism evidence="1 2">
    <name type="scientific">Bacillus phage SP-15</name>
    <dbReference type="NCBI Taxonomy" id="1792032"/>
    <lineage>
        <taxon>Viruses</taxon>
        <taxon>Duplodnaviria</taxon>
        <taxon>Heunggongvirae</taxon>
        <taxon>Uroviricota</taxon>
        <taxon>Caudoviricetes</taxon>
        <taxon>Thornevirus</taxon>
        <taxon>Thornevirus SP15</taxon>
    </lineage>
</organism>
<dbReference type="EMBL" id="KT624200">
    <property type="protein sequence ID" value="AMM44982.1"/>
    <property type="molecule type" value="Genomic_DNA"/>
</dbReference>
<keyword evidence="2" id="KW-1185">Reference proteome</keyword>
<evidence type="ECO:0000313" key="2">
    <source>
        <dbReference type="Proteomes" id="UP000203261"/>
    </source>
</evidence>
<dbReference type="Proteomes" id="UP000203261">
    <property type="component" value="Segment"/>
</dbReference>
<dbReference type="GeneID" id="29125351"/>
<name>A0A127AWM0_9CAUD</name>
<accession>A0A127AWM0</accession>
<evidence type="ECO:0000313" key="1">
    <source>
        <dbReference type="EMBL" id="AMM44982.1"/>
    </source>
</evidence>
<dbReference type="RefSeq" id="YP_009302571.1">
    <property type="nucleotide sequence ID" value="NC_031245.1"/>
</dbReference>
<protein>
    <submittedName>
        <fullName evidence="1">Uncharacterized protein</fullName>
    </submittedName>
</protein>
<gene>
    <name evidence="1" type="ORF">SP15_184</name>
</gene>
<reference evidence="1 2" key="1">
    <citation type="submission" date="2015-08" db="EMBL/GenBank/DDBJ databases">
        <authorList>
            <person name="Babu N.S."/>
            <person name="Beckwith C.J."/>
            <person name="Beseler K.G."/>
            <person name="Brison A."/>
            <person name="Carone J.V."/>
            <person name="Caskin T.P."/>
            <person name="Diamond M."/>
            <person name="Durham M.E."/>
            <person name="Foxe J.M."/>
            <person name="Go M."/>
            <person name="Henderson B.A."/>
            <person name="Jones I.B."/>
            <person name="McGettigan J.A."/>
            <person name="Micheletti S.J."/>
            <person name="Nasrallah M.E."/>
            <person name="Ortiz D."/>
            <person name="Piller C.R."/>
            <person name="Privatt S.R."/>
            <person name="Schneider S.L."/>
            <person name="Sharp S."/>
            <person name="Smith T.C."/>
            <person name="Stanton J.D."/>
            <person name="Ullery H.E."/>
            <person name="Wilson R.J."/>
            <person name="Serrano M.G."/>
            <person name="Buck G."/>
            <person name="Lee V."/>
            <person name="Wang Y."/>
            <person name="Carvalho R."/>
            <person name="Voegtly L."/>
            <person name="Shi R."/>
            <person name="Duckworth R."/>
            <person name="Johnson A."/>
            <person name="Loviza R."/>
            <person name="Walstead R."/>
            <person name="Shah Z."/>
            <person name="Kiflezghi M."/>
            <person name="Wade K."/>
            <person name="Ball S.L."/>
            <person name="Bradley K.W."/>
            <person name="Asai D.J."/>
            <person name="Bowman C.A."/>
            <person name="Russell D.A."/>
            <person name="Pope W.H."/>
            <person name="Jacobs-Sera D."/>
            <person name="Hendrix R.W."/>
            <person name="Hatfull G.F."/>
        </authorList>
    </citation>
    <scope>NUCLEOTIDE SEQUENCE [LARGE SCALE GENOMIC DNA]</scope>
</reference>